<dbReference type="SUPFAM" id="SSF103473">
    <property type="entry name" value="MFS general substrate transporter"/>
    <property type="match status" value="1"/>
</dbReference>
<feature type="transmembrane region" description="Helical" evidence="2">
    <location>
        <begin position="395"/>
        <end position="416"/>
    </location>
</feature>
<keyword evidence="2" id="KW-0472">Membrane</keyword>
<keyword evidence="2" id="KW-0812">Transmembrane</keyword>
<name>A0A7R9TYY3_9VIRI</name>
<dbReference type="PANTHER" id="PTHR10686">
    <property type="entry name" value="FOLATE TRANSPORTER"/>
    <property type="match status" value="1"/>
</dbReference>
<feature type="transmembrane region" description="Helical" evidence="2">
    <location>
        <begin position="303"/>
        <end position="322"/>
    </location>
</feature>
<dbReference type="InterPro" id="IPR002666">
    <property type="entry name" value="Folate_carrier"/>
</dbReference>
<dbReference type="GO" id="GO:0005886">
    <property type="term" value="C:plasma membrane"/>
    <property type="evidence" value="ECO:0007669"/>
    <property type="project" value="TreeGrafter"/>
</dbReference>
<feature type="transmembrane region" description="Helical" evidence="2">
    <location>
        <begin position="334"/>
        <end position="354"/>
    </location>
</feature>
<evidence type="ECO:0000313" key="3">
    <source>
        <dbReference type="EMBL" id="CAD8249352.1"/>
    </source>
</evidence>
<feature type="transmembrane region" description="Helical" evidence="2">
    <location>
        <begin position="109"/>
        <end position="130"/>
    </location>
</feature>
<keyword evidence="2" id="KW-1133">Transmembrane helix</keyword>
<dbReference type="InterPro" id="IPR036259">
    <property type="entry name" value="MFS_trans_sf"/>
</dbReference>
<accession>A0A7R9TYY3</accession>
<feature type="transmembrane region" description="Helical" evidence="2">
    <location>
        <begin position="366"/>
        <end position="388"/>
    </location>
</feature>
<gene>
    <name evidence="3" type="ORF">PCOL08062_LOCUS11121</name>
</gene>
<organism evidence="3">
    <name type="scientific">Prasinoderma coloniale</name>
    <dbReference type="NCBI Taxonomy" id="156133"/>
    <lineage>
        <taxon>Eukaryota</taxon>
        <taxon>Viridiplantae</taxon>
        <taxon>Prasinodermophyta</taxon>
        <taxon>Prasinodermophyceae</taxon>
        <taxon>Prasinodermales</taxon>
        <taxon>Prasinodermaceae</taxon>
        <taxon>Prasinoderma</taxon>
    </lineage>
</organism>
<dbReference type="AlphaFoldDB" id="A0A7R9TYY3"/>
<feature type="transmembrane region" description="Helical" evidence="2">
    <location>
        <begin position="266"/>
        <end position="283"/>
    </location>
</feature>
<dbReference type="EMBL" id="HBDZ01014497">
    <property type="protein sequence ID" value="CAD8249352.1"/>
    <property type="molecule type" value="Transcribed_RNA"/>
</dbReference>
<feature type="transmembrane region" description="Helical" evidence="2">
    <location>
        <begin position="428"/>
        <end position="450"/>
    </location>
</feature>
<dbReference type="Pfam" id="PF01770">
    <property type="entry name" value="Folate_carrier"/>
    <property type="match status" value="1"/>
</dbReference>
<feature type="transmembrane region" description="Helical" evidence="2">
    <location>
        <begin position="184"/>
        <end position="204"/>
    </location>
</feature>
<feature type="transmembrane region" description="Helical" evidence="2">
    <location>
        <begin position="142"/>
        <end position="164"/>
    </location>
</feature>
<comment type="similarity">
    <text evidence="1">Belongs to the reduced folate carrier (RFC) transporter (TC 2.A.48) family.</text>
</comment>
<dbReference type="GO" id="GO:0090482">
    <property type="term" value="F:vitamin transmembrane transporter activity"/>
    <property type="evidence" value="ECO:0007669"/>
    <property type="project" value="InterPro"/>
</dbReference>
<feature type="transmembrane region" description="Helical" evidence="2">
    <location>
        <begin position="54"/>
        <end position="71"/>
    </location>
</feature>
<evidence type="ECO:0000256" key="2">
    <source>
        <dbReference type="SAM" id="Phobius"/>
    </source>
</evidence>
<reference evidence="3" key="1">
    <citation type="submission" date="2021-01" db="EMBL/GenBank/DDBJ databases">
        <authorList>
            <person name="Corre E."/>
            <person name="Pelletier E."/>
            <person name="Niang G."/>
            <person name="Scheremetjew M."/>
            <person name="Finn R."/>
            <person name="Kale V."/>
            <person name="Holt S."/>
            <person name="Cochrane G."/>
            <person name="Meng A."/>
            <person name="Brown T."/>
            <person name="Cohen L."/>
        </authorList>
    </citation>
    <scope>NUCLEOTIDE SEQUENCE</scope>
    <source>
        <strain evidence="3">CCMP1413</strain>
    </source>
</reference>
<proteinExistence type="inferred from homology"/>
<evidence type="ECO:0008006" key="4">
    <source>
        <dbReference type="Google" id="ProtNLM"/>
    </source>
</evidence>
<protein>
    <recommendedName>
        <fullName evidence="4">Major facilitator superfamily associated domain-containing protein</fullName>
    </recommendedName>
</protein>
<dbReference type="PANTHER" id="PTHR10686:SF18">
    <property type="entry name" value="IP11787P-RELATED"/>
    <property type="match status" value="1"/>
</dbReference>
<sequence length="498" mass="50673">MMSAARSCSRRAALVAVLASALQHFKPSEPFLLPYLVRSLGVSEDEIGARVFPVYSYAAFGAMLALPAADAAARAAGAGYKSLLVVCAASRLGTRALLIFGASDVRLMQIMQVMYGISEATNVVTLCYLYRVLPVRAFADATAATGAAGAVSYVIAAELGQLMIGGGRSDNNESGGKADATHYLPLFWVSFAAVAAGLVLTLLLPGDAERSAAEDVALAGTPLGEQRVPAGTMVDAGQVRAGCDSQHGVRPPLPARLRALYSPTRVRLLSLWWALALAVLGVAENFSTNMLCAVDAGTCETQSGHLTAVARIGTAVCSLAAARLAVPRLEKSTSAIVAVLLGGLFAMGSLLLASGAANGVLEFACAYVGTLGVSHALQTCVFSLSAVAASGVGDYIALFSINTAAALGVGAALTAVLEGSLALSARGLYSALGACCVVLAVGTAVPAAWWGRRRRSQGFVALDEVECGGIESGATEDPADEAAASELMSAHGSLAESP</sequence>
<evidence type="ECO:0000256" key="1">
    <source>
        <dbReference type="ARBA" id="ARBA00005773"/>
    </source>
</evidence>